<keyword evidence="10" id="KW-1185">Reference proteome</keyword>
<dbReference type="InterPro" id="IPR013154">
    <property type="entry name" value="ADH-like_N"/>
</dbReference>
<dbReference type="KEGG" id="sapo:SAPIO_CDS0713"/>
<dbReference type="PANTHER" id="PTHR43350:SF2">
    <property type="entry name" value="GROES-LIKE ZINC-BINDING ALCOHOL DEHYDROGENASE FAMILY PROTEIN"/>
    <property type="match status" value="1"/>
</dbReference>
<evidence type="ECO:0000256" key="3">
    <source>
        <dbReference type="ARBA" id="ARBA00022723"/>
    </source>
</evidence>
<dbReference type="AlphaFoldDB" id="A0A084GGD4"/>
<evidence type="ECO:0000259" key="7">
    <source>
        <dbReference type="Pfam" id="PF00107"/>
    </source>
</evidence>
<dbReference type="GO" id="GO:0008270">
    <property type="term" value="F:zinc ion binding"/>
    <property type="evidence" value="ECO:0007669"/>
    <property type="project" value="InterPro"/>
</dbReference>
<dbReference type="Proteomes" id="UP000028545">
    <property type="component" value="Unassembled WGS sequence"/>
</dbReference>
<reference evidence="9 10" key="1">
    <citation type="journal article" date="2014" name="Genome Announc.">
        <title>Draft genome sequence of the pathogenic fungus Scedosporium apiospermum.</title>
        <authorList>
            <person name="Vandeputte P."/>
            <person name="Ghamrawi S."/>
            <person name="Rechenmann M."/>
            <person name="Iltis A."/>
            <person name="Giraud S."/>
            <person name="Fleury M."/>
            <person name="Thornton C."/>
            <person name="Delhaes L."/>
            <person name="Meyer W."/>
            <person name="Papon N."/>
            <person name="Bouchara J.P."/>
        </authorList>
    </citation>
    <scope>NUCLEOTIDE SEQUENCE [LARGE SCALE GENOMIC DNA]</scope>
    <source>
        <strain evidence="9 10">IHEM 14462</strain>
    </source>
</reference>
<dbReference type="InterPro" id="IPR011032">
    <property type="entry name" value="GroES-like_sf"/>
</dbReference>
<evidence type="ECO:0000256" key="1">
    <source>
        <dbReference type="ARBA" id="ARBA00001947"/>
    </source>
</evidence>
<gene>
    <name evidence="9" type="ORF">SAPIO_CDS0713</name>
</gene>
<comment type="similarity">
    <text evidence="2 6">Belongs to the zinc-containing alcohol dehydrogenase family.</text>
</comment>
<evidence type="ECO:0000256" key="6">
    <source>
        <dbReference type="RuleBase" id="RU361277"/>
    </source>
</evidence>
<evidence type="ECO:0000256" key="4">
    <source>
        <dbReference type="ARBA" id="ARBA00022833"/>
    </source>
</evidence>
<dbReference type="Pfam" id="PF00107">
    <property type="entry name" value="ADH_zinc_N"/>
    <property type="match status" value="1"/>
</dbReference>
<dbReference type="OrthoDB" id="1560166at2759"/>
<dbReference type="Gene3D" id="3.90.180.10">
    <property type="entry name" value="Medium-chain alcohol dehydrogenases, catalytic domain"/>
    <property type="match status" value="2"/>
</dbReference>
<proteinExistence type="inferred from homology"/>
<dbReference type="Gene3D" id="3.40.50.720">
    <property type="entry name" value="NAD(P)-binding Rossmann-like Domain"/>
    <property type="match status" value="1"/>
</dbReference>
<evidence type="ECO:0000256" key="2">
    <source>
        <dbReference type="ARBA" id="ARBA00008072"/>
    </source>
</evidence>
<sequence length="340" mass="35435">MQDLMTTEAIVCHPPKDGERQWKLESIRLTPPGKEDVIVEMVSSGICHTDLGCGSLPDGSPGFPVPPYPRVLGHEGAGIVKAAGTNVTKFGAPGYCHKFAEINFTGSKEAFIGSPTKGQPAIGGSFFGQSSFSKLARVQQTSIVNVSGVIRNLEELKLMAPLGCGIQTGAGTITELAEAGSRDKVAIIGLGGVGLSAIMAAKLRGCQTIIGIDRVPSRLEKATSLGAADVVDTTTISGTLVEEIHKLTGGTGTTVTVDATGVTPLIKAGLEFTANQGKMILLGVAPMEAVLDIPIVPYTLSGKQLMGSMEGSVRPEDVKDFHQAIKDMEDGATIKPVIIW</sequence>
<dbReference type="SUPFAM" id="SSF50129">
    <property type="entry name" value="GroES-like"/>
    <property type="match status" value="1"/>
</dbReference>
<evidence type="ECO:0000313" key="10">
    <source>
        <dbReference type="Proteomes" id="UP000028545"/>
    </source>
</evidence>
<dbReference type="InterPro" id="IPR036291">
    <property type="entry name" value="NAD(P)-bd_dom_sf"/>
</dbReference>
<protein>
    <recommendedName>
        <fullName evidence="11">Enoyl reductase (ER) domain-containing protein</fullName>
    </recommendedName>
</protein>
<organism evidence="9 10">
    <name type="scientific">Pseudallescheria apiosperma</name>
    <name type="common">Scedosporium apiospermum</name>
    <dbReference type="NCBI Taxonomy" id="563466"/>
    <lineage>
        <taxon>Eukaryota</taxon>
        <taxon>Fungi</taxon>
        <taxon>Dikarya</taxon>
        <taxon>Ascomycota</taxon>
        <taxon>Pezizomycotina</taxon>
        <taxon>Sordariomycetes</taxon>
        <taxon>Hypocreomycetidae</taxon>
        <taxon>Microascales</taxon>
        <taxon>Microascaceae</taxon>
        <taxon>Scedosporium</taxon>
    </lineage>
</organism>
<dbReference type="PANTHER" id="PTHR43350">
    <property type="entry name" value="NAD-DEPENDENT ALCOHOL DEHYDROGENASE"/>
    <property type="match status" value="1"/>
</dbReference>
<keyword evidence="3 6" id="KW-0479">Metal-binding</keyword>
<dbReference type="Pfam" id="PF08240">
    <property type="entry name" value="ADH_N"/>
    <property type="match status" value="1"/>
</dbReference>
<dbReference type="RefSeq" id="XP_016646195.1">
    <property type="nucleotide sequence ID" value="XM_016783429.1"/>
</dbReference>
<evidence type="ECO:0000256" key="5">
    <source>
        <dbReference type="ARBA" id="ARBA00023002"/>
    </source>
</evidence>
<dbReference type="InterPro" id="IPR013149">
    <property type="entry name" value="ADH-like_C"/>
</dbReference>
<dbReference type="HOGENOM" id="CLU_026673_14_1_1"/>
<feature type="domain" description="Alcohol dehydrogenase-like N-terminal" evidence="8">
    <location>
        <begin position="33"/>
        <end position="91"/>
    </location>
</feature>
<dbReference type="GeneID" id="27718865"/>
<dbReference type="GO" id="GO:0016491">
    <property type="term" value="F:oxidoreductase activity"/>
    <property type="evidence" value="ECO:0007669"/>
    <property type="project" value="UniProtKB-KW"/>
</dbReference>
<dbReference type="VEuPathDB" id="FungiDB:SAPIO_CDS0713"/>
<dbReference type="EMBL" id="JOWA01000033">
    <property type="protein sequence ID" value="KEZ46396.1"/>
    <property type="molecule type" value="Genomic_DNA"/>
</dbReference>
<comment type="cofactor">
    <cofactor evidence="1 6">
        <name>Zn(2+)</name>
        <dbReference type="ChEBI" id="CHEBI:29105"/>
    </cofactor>
</comment>
<dbReference type="OMA" id="FSACKSC"/>
<dbReference type="InterPro" id="IPR002328">
    <property type="entry name" value="ADH_Zn_CS"/>
</dbReference>
<dbReference type="PROSITE" id="PS00059">
    <property type="entry name" value="ADH_ZINC"/>
    <property type="match status" value="1"/>
</dbReference>
<keyword evidence="5" id="KW-0560">Oxidoreductase</keyword>
<comment type="caution">
    <text evidence="9">The sequence shown here is derived from an EMBL/GenBank/DDBJ whole genome shotgun (WGS) entry which is preliminary data.</text>
</comment>
<accession>A0A084GGD4</accession>
<feature type="domain" description="Alcohol dehydrogenase-like C-terminal" evidence="7">
    <location>
        <begin position="192"/>
        <end position="325"/>
    </location>
</feature>
<evidence type="ECO:0008006" key="11">
    <source>
        <dbReference type="Google" id="ProtNLM"/>
    </source>
</evidence>
<evidence type="ECO:0000259" key="8">
    <source>
        <dbReference type="Pfam" id="PF08240"/>
    </source>
</evidence>
<dbReference type="SUPFAM" id="SSF51735">
    <property type="entry name" value="NAD(P)-binding Rossmann-fold domains"/>
    <property type="match status" value="1"/>
</dbReference>
<keyword evidence="4 6" id="KW-0862">Zinc</keyword>
<evidence type="ECO:0000313" key="9">
    <source>
        <dbReference type="EMBL" id="KEZ46396.1"/>
    </source>
</evidence>
<name>A0A084GGD4_PSEDA</name>